<dbReference type="EMBL" id="PFSF01000025">
    <property type="protein sequence ID" value="PJC28241.1"/>
    <property type="molecule type" value="Genomic_DNA"/>
</dbReference>
<evidence type="ECO:0000313" key="2">
    <source>
        <dbReference type="EMBL" id="PJC28241.1"/>
    </source>
</evidence>
<evidence type="ECO:0000256" key="1">
    <source>
        <dbReference type="SAM" id="Phobius"/>
    </source>
</evidence>
<reference evidence="3" key="1">
    <citation type="submission" date="2017-09" db="EMBL/GenBank/DDBJ databases">
        <title>Depth-based differentiation of microbial function through sediment-hosted aquifers and enrichment of novel symbionts in the deep terrestrial subsurface.</title>
        <authorList>
            <person name="Probst A.J."/>
            <person name="Ladd B."/>
            <person name="Jarett J.K."/>
            <person name="Geller-Mcgrath D.E."/>
            <person name="Sieber C.M.K."/>
            <person name="Emerson J.B."/>
            <person name="Anantharaman K."/>
            <person name="Thomas B.C."/>
            <person name="Malmstrom R."/>
            <person name="Stieglmeier M."/>
            <person name="Klingl A."/>
            <person name="Woyke T."/>
            <person name="Ryan C.M."/>
            <person name="Banfield J.F."/>
        </authorList>
    </citation>
    <scope>NUCLEOTIDE SEQUENCE [LARGE SCALE GENOMIC DNA]</scope>
</reference>
<accession>A0A2M8ESZ1</accession>
<evidence type="ECO:0000313" key="3">
    <source>
        <dbReference type="Proteomes" id="UP000229816"/>
    </source>
</evidence>
<proteinExistence type="predicted"/>
<organism evidence="2 3">
    <name type="scientific">Candidatus Shapirobacteria bacterium CG_4_9_14_0_2_um_filter_39_11</name>
    <dbReference type="NCBI Taxonomy" id="1974478"/>
    <lineage>
        <taxon>Bacteria</taxon>
        <taxon>Candidatus Shapironibacteriota</taxon>
    </lineage>
</organism>
<keyword evidence="1" id="KW-0812">Transmembrane</keyword>
<protein>
    <submittedName>
        <fullName evidence="2">Uncharacterized protein</fullName>
    </submittedName>
</protein>
<keyword evidence="1" id="KW-0472">Membrane</keyword>
<dbReference type="Proteomes" id="UP000229816">
    <property type="component" value="Unassembled WGS sequence"/>
</dbReference>
<dbReference type="AlphaFoldDB" id="A0A2M8ESZ1"/>
<comment type="caution">
    <text evidence="2">The sequence shown here is derived from an EMBL/GenBank/DDBJ whole genome shotgun (WGS) entry which is preliminary data.</text>
</comment>
<keyword evidence="1" id="KW-1133">Transmembrane helix</keyword>
<name>A0A2M8ESZ1_9BACT</name>
<sequence>MGFFLSAETIKPYSPPGWLEKAIFYSDRLPFFSLIKHFFISRLTYWYHEALVWWTMVIGLPLILLATTIFLINLFNLYYSIFSPFYNRTHCPFCRHPIRAKIE</sequence>
<feature type="transmembrane region" description="Helical" evidence="1">
    <location>
        <begin position="51"/>
        <end position="79"/>
    </location>
</feature>
<gene>
    <name evidence="2" type="ORF">CO054_01210</name>
</gene>